<dbReference type="InterPro" id="IPR002016">
    <property type="entry name" value="Haem_peroxidase"/>
</dbReference>
<evidence type="ECO:0000256" key="5">
    <source>
        <dbReference type="ARBA" id="ARBA00023002"/>
    </source>
</evidence>
<evidence type="ECO:0000256" key="2">
    <source>
        <dbReference type="ARBA" id="ARBA00022559"/>
    </source>
</evidence>
<dbReference type="AlphaFoldDB" id="A0AAD5XZ47"/>
<evidence type="ECO:0000256" key="8">
    <source>
        <dbReference type="ARBA" id="ARBA00049145"/>
    </source>
</evidence>
<feature type="domain" description="Plant heme peroxidase family profile" evidence="10">
    <location>
        <begin position="98"/>
        <end position="403"/>
    </location>
</feature>
<dbReference type="EC" id="1.11.1.-" evidence="9"/>
<dbReference type="GO" id="GO:0042744">
    <property type="term" value="P:hydrogen peroxide catabolic process"/>
    <property type="evidence" value="ECO:0007669"/>
    <property type="project" value="UniProtKB-KW"/>
</dbReference>
<evidence type="ECO:0000313" key="12">
    <source>
        <dbReference type="Proteomes" id="UP001211065"/>
    </source>
</evidence>
<dbReference type="GO" id="GO:0005829">
    <property type="term" value="C:cytosol"/>
    <property type="evidence" value="ECO:0007669"/>
    <property type="project" value="TreeGrafter"/>
</dbReference>
<dbReference type="GO" id="GO:0004096">
    <property type="term" value="F:catalase activity"/>
    <property type="evidence" value="ECO:0007669"/>
    <property type="project" value="InterPro"/>
</dbReference>
<evidence type="ECO:0000313" key="11">
    <source>
        <dbReference type="EMBL" id="KAJ3218209.1"/>
    </source>
</evidence>
<feature type="chain" id="PRO_5041771400" description="Peroxidase" evidence="9">
    <location>
        <begin position="19"/>
        <end position="715"/>
    </location>
</feature>
<comment type="caution">
    <text evidence="11">The sequence shown here is derived from an EMBL/GenBank/DDBJ whole genome shotgun (WGS) entry which is preliminary data.</text>
</comment>
<keyword evidence="5 9" id="KW-0560">Oxidoreductase</keyword>
<evidence type="ECO:0000256" key="6">
    <source>
        <dbReference type="ARBA" id="ARBA00023004"/>
    </source>
</evidence>
<dbReference type="Gene3D" id="1.10.420.10">
    <property type="entry name" value="Peroxidase, domain 2"/>
    <property type="match status" value="2"/>
</dbReference>
<keyword evidence="3" id="KW-0349">Heme</keyword>
<dbReference type="PROSITE" id="PS50873">
    <property type="entry name" value="PEROXIDASE_4"/>
    <property type="match status" value="1"/>
</dbReference>
<comment type="cofactor">
    <cofactor evidence="1">
        <name>heme b</name>
        <dbReference type="ChEBI" id="CHEBI:60344"/>
    </cofactor>
</comment>
<dbReference type="CDD" id="cd00314">
    <property type="entry name" value="plant_peroxidase_like"/>
    <property type="match status" value="1"/>
</dbReference>
<comment type="similarity">
    <text evidence="9">Belongs to the peroxidase family.</text>
</comment>
<reference evidence="11" key="1">
    <citation type="submission" date="2020-05" db="EMBL/GenBank/DDBJ databases">
        <title>Phylogenomic resolution of chytrid fungi.</title>
        <authorList>
            <person name="Stajich J.E."/>
            <person name="Amses K."/>
            <person name="Simmons R."/>
            <person name="Seto K."/>
            <person name="Myers J."/>
            <person name="Bonds A."/>
            <person name="Quandt C.A."/>
            <person name="Barry K."/>
            <person name="Liu P."/>
            <person name="Grigoriev I."/>
            <person name="Longcore J.E."/>
            <person name="James T.Y."/>
        </authorList>
    </citation>
    <scope>NUCLEOTIDE SEQUENCE</scope>
    <source>
        <strain evidence="11">JEL0476</strain>
    </source>
</reference>
<gene>
    <name evidence="11" type="ORF">HK099_005168</name>
</gene>
<evidence type="ECO:0000256" key="3">
    <source>
        <dbReference type="ARBA" id="ARBA00022617"/>
    </source>
</evidence>
<dbReference type="Pfam" id="PF00141">
    <property type="entry name" value="peroxidase"/>
    <property type="match status" value="2"/>
</dbReference>
<sequence length="715" mass="79842">MKSKNLLLLTTLSTFVLSNPLSDSLLSKDCPLSHGKREFESIKLSDRRTVEKLNEKRSVPDFVKVKADINLALTQSQEFFPADFGNYGPLMIRLAWHCNGSYRKTDGRGGCDGARIRFNPEMSWEDNANLDNAIKVLEPVKEKYGDILSWGDLITLTGDVSLENMGLQTIGFCGGRIDDPDGSGSLVLGPSADQERISHCVVNGDCHAPFGPTTIGLIYVNPGGHLDIPDPKLSVKDIRDSFSRMGMNDRETVALIGGGNNILSEVLIQTYFLGHAFGKTHGACSNPPCGDGVGNNTFSSGFEGQWTETPTKWTNDFFKHLLTKKYELFKGPGGKNQWRPAGKDEPNIRMLTSDLALIEDPIFLDLVKEYAADIGSLQRDFVKTWYKLMSNDMGPATRCLGNLVPPPQPFQNPLPSPPKQLPKFSVVSKDIVKILYSSEDNGGDQLNDGRYYLGALFVELASQCLFTFRITDYAGGCNGARIRFSPERDYPDNVGLDKVLETLKPIKEKYVGLSWADLIVLAGQTAIEEAGGEKIKFIGGRTDAADGNGAEKIPPRDYYYNSVIKLKDQIKVTGLPTRETVALFGRLRSDIQQRNRNFSGTYRKSKDLNKFSNDFFKILLKEDWKKISEDEFQAKGKDIFITSFDFSLLEDLEFKSYVEEFAEDLDAFKSAFKKGWDLLSKAELNFIEKKKKTVFDRIFGFFDYVFGDAPLEADL</sequence>
<keyword evidence="9" id="KW-0732">Signal</keyword>
<protein>
    <recommendedName>
        <fullName evidence="9">Peroxidase</fullName>
        <ecNumber evidence="9">1.11.1.-</ecNumber>
    </recommendedName>
</protein>
<dbReference type="GO" id="GO:0046872">
    <property type="term" value="F:metal ion binding"/>
    <property type="evidence" value="ECO:0007669"/>
    <property type="project" value="UniProtKB-UniRule"/>
</dbReference>
<dbReference type="PANTHER" id="PTHR30555:SF0">
    <property type="entry name" value="CATALASE-PEROXIDASE"/>
    <property type="match status" value="1"/>
</dbReference>
<dbReference type="Gene3D" id="1.10.520.10">
    <property type="match status" value="2"/>
</dbReference>
<dbReference type="PRINTS" id="PR00460">
    <property type="entry name" value="BPEROXIDASE"/>
</dbReference>
<keyword evidence="7" id="KW-0376">Hydrogen peroxide</keyword>
<accession>A0AAD5XZ47</accession>
<comment type="catalytic activity">
    <reaction evidence="8">
        <text>2 H2O2 = O2 + 2 H2O</text>
        <dbReference type="Rhea" id="RHEA:20309"/>
        <dbReference type="ChEBI" id="CHEBI:15377"/>
        <dbReference type="ChEBI" id="CHEBI:15379"/>
        <dbReference type="ChEBI" id="CHEBI:16240"/>
        <dbReference type="EC" id="1.11.1.21"/>
    </reaction>
</comment>
<dbReference type="Proteomes" id="UP001211065">
    <property type="component" value="Unassembled WGS sequence"/>
</dbReference>
<dbReference type="PANTHER" id="PTHR30555">
    <property type="entry name" value="HYDROPEROXIDASE I, BIFUNCTIONAL CATALASE-PEROXIDASE"/>
    <property type="match status" value="1"/>
</dbReference>
<evidence type="ECO:0000256" key="4">
    <source>
        <dbReference type="ARBA" id="ARBA00022723"/>
    </source>
</evidence>
<dbReference type="EMBL" id="JADGJW010000391">
    <property type="protein sequence ID" value="KAJ3218209.1"/>
    <property type="molecule type" value="Genomic_DNA"/>
</dbReference>
<dbReference type="PRINTS" id="PR00458">
    <property type="entry name" value="PEROXIDASE"/>
</dbReference>
<organism evidence="11 12">
    <name type="scientific">Clydaea vesicula</name>
    <dbReference type="NCBI Taxonomy" id="447962"/>
    <lineage>
        <taxon>Eukaryota</taxon>
        <taxon>Fungi</taxon>
        <taxon>Fungi incertae sedis</taxon>
        <taxon>Chytridiomycota</taxon>
        <taxon>Chytridiomycota incertae sedis</taxon>
        <taxon>Chytridiomycetes</taxon>
        <taxon>Lobulomycetales</taxon>
        <taxon>Lobulomycetaceae</taxon>
        <taxon>Clydaea</taxon>
    </lineage>
</organism>
<dbReference type="GO" id="GO:0070301">
    <property type="term" value="P:cellular response to hydrogen peroxide"/>
    <property type="evidence" value="ECO:0007669"/>
    <property type="project" value="TreeGrafter"/>
</dbReference>
<keyword evidence="4" id="KW-0479">Metal-binding</keyword>
<evidence type="ECO:0000259" key="10">
    <source>
        <dbReference type="PROSITE" id="PS50873"/>
    </source>
</evidence>
<proteinExistence type="inferred from homology"/>
<dbReference type="SUPFAM" id="SSF48113">
    <property type="entry name" value="Heme-dependent peroxidases"/>
    <property type="match status" value="2"/>
</dbReference>
<dbReference type="InterPro" id="IPR000763">
    <property type="entry name" value="Catalase_peroxidase"/>
</dbReference>
<keyword evidence="12" id="KW-1185">Reference proteome</keyword>
<evidence type="ECO:0000256" key="1">
    <source>
        <dbReference type="ARBA" id="ARBA00001970"/>
    </source>
</evidence>
<keyword evidence="6" id="KW-0408">Iron</keyword>
<name>A0AAD5XZ47_9FUNG</name>
<evidence type="ECO:0000256" key="7">
    <source>
        <dbReference type="ARBA" id="ARBA00023324"/>
    </source>
</evidence>
<feature type="signal peptide" evidence="9">
    <location>
        <begin position="1"/>
        <end position="18"/>
    </location>
</feature>
<dbReference type="InterPro" id="IPR010255">
    <property type="entry name" value="Haem_peroxidase_sf"/>
</dbReference>
<evidence type="ECO:0000256" key="9">
    <source>
        <dbReference type="RuleBase" id="RU363051"/>
    </source>
</evidence>
<dbReference type="GO" id="GO:0020037">
    <property type="term" value="F:heme binding"/>
    <property type="evidence" value="ECO:0007669"/>
    <property type="project" value="UniProtKB-UniRule"/>
</dbReference>
<keyword evidence="2 9" id="KW-0575">Peroxidase</keyword>